<accession>A0A1I4CHV6</accession>
<reference evidence="2 3" key="1">
    <citation type="submission" date="2016-10" db="EMBL/GenBank/DDBJ databases">
        <authorList>
            <person name="de Groot N.N."/>
        </authorList>
    </citation>
    <scope>NUCLEOTIDE SEQUENCE [LARGE SCALE GENOMIC DNA]</scope>
    <source>
        <strain evidence="2 3">NE2</strain>
    </source>
</reference>
<evidence type="ECO:0000313" key="2">
    <source>
        <dbReference type="EMBL" id="SFK79551.1"/>
    </source>
</evidence>
<evidence type="ECO:0000256" key="1">
    <source>
        <dbReference type="SAM" id="MobiDB-lite"/>
    </source>
</evidence>
<name>A0A1I4CHV6_9HYPH</name>
<proteinExistence type="predicted"/>
<protein>
    <submittedName>
        <fullName evidence="2">Uncharacterized protein</fullName>
    </submittedName>
</protein>
<dbReference type="EMBL" id="FOSN01000021">
    <property type="protein sequence ID" value="SFK79551.1"/>
    <property type="molecule type" value="Genomic_DNA"/>
</dbReference>
<sequence>MRRPQRNNAMRALDVLLSCLAIEEAEEELGPSRLALTGPEQQPRHSPAPTNAEYFL</sequence>
<feature type="region of interest" description="Disordered" evidence="1">
    <location>
        <begin position="31"/>
        <end position="56"/>
    </location>
</feature>
<dbReference type="STRING" id="1612308.SAMN05444581_12144"/>
<organism evidence="2 3">
    <name type="scientific">Methylocapsa palsarum</name>
    <dbReference type="NCBI Taxonomy" id="1612308"/>
    <lineage>
        <taxon>Bacteria</taxon>
        <taxon>Pseudomonadati</taxon>
        <taxon>Pseudomonadota</taxon>
        <taxon>Alphaproteobacteria</taxon>
        <taxon>Hyphomicrobiales</taxon>
        <taxon>Beijerinckiaceae</taxon>
        <taxon>Methylocapsa</taxon>
    </lineage>
</organism>
<keyword evidence="3" id="KW-1185">Reference proteome</keyword>
<gene>
    <name evidence="2" type="ORF">SAMN05444581_12144</name>
</gene>
<dbReference type="Proteomes" id="UP000198755">
    <property type="component" value="Unassembled WGS sequence"/>
</dbReference>
<dbReference type="AlphaFoldDB" id="A0A1I4CHV6"/>
<evidence type="ECO:0000313" key="3">
    <source>
        <dbReference type="Proteomes" id="UP000198755"/>
    </source>
</evidence>